<dbReference type="SUPFAM" id="SSF88946">
    <property type="entry name" value="Sigma2 domain of RNA polymerase sigma factors"/>
    <property type="match status" value="1"/>
</dbReference>
<dbReference type="Gene3D" id="1.10.1740.10">
    <property type="match status" value="1"/>
</dbReference>
<evidence type="ECO:0008006" key="3">
    <source>
        <dbReference type="Google" id="ProtNLM"/>
    </source>
</evidence>
<dbReference type="InterPro" id="IPR013325">
    <property type="entry name" value="RNA_pol_sigma_r2"/>
</dbReference>
<reference evidence="1 2" key="1">
    <citation type="journal article" date="2021" name="Int. J. Syst. Evol. Microbiol.">
        <title>Reticulibacter mediterranei gen. nov., sp. nov., within the new family Reticulibacteraceae fam. nov., and Ktedonospora formicarum gen. nov., sp. nov., Ktedonobacter robiniae sp. nov., Dictyobacter formicarum sp. nov. and Dictyobacter arantiisoli sp. nov., belonging to the class Ktedonobacteria.</title>
        <authorList>
            <person name="Yabe S."/>
            <person name="Zheng Y."/>
            <person name="Wang C.M."/>
            <person name="Sakai Y."/>
            <person name="Abe K."/>
            <person name="Yokota A."/>
            <person name="Donadio S."/>
            <person name="Cavaletti L."/>
            <person name="Monciardini P."/>
        </authorList>
    </citation>
    <scope>NUCLEOTIDE SEQUENCE [LARGE SCALE GENOMIC DNA]</scope>
    <source>
        <strain evidence="1 2">SOSP1-30</strain>
    </source>
</reference>
<evidence type="ECO:0000313" key="1">
    <source>
        <dbReference type="EMBL" id="GHO60981.1"/>
    </source>
</evidence>
<organism evidence="1 2">
    <name type="scientific">Ktedonobacter robiniae</name>
    <dbReference type="NCBI Taxonomy" id="2778365"/>
    <lineage>
        <taxon>Bacteria</taxon>
        <taxon>Bacillati</taxon>
        <taxon>Chloroflexota</taxon>
        <taxon>Ktedonobacteria</taxon>
        <taxon>Ktedonobacterales</taxon>
        <taxon>Ktedonobacteraceae</taxon>
        <taxon>Ktedonobacter</taxon>
    </lineage>
</organism>
<dbReference type="EMBL" id="BNJG01000008">
    <property type="protein sequence ID" value="GHO60981.1"/>
    <property type="molecule type" value="Genomic_DNA"/>
</dbReference>
<comment type="caution">
    <text evidence="1">The sequence shown here is derived from an EMBL/GenBank/DDBJ whole genome shotgun (WGS) entry which is preliminary data.</text>
</comment>
<dbReference type="Proteomes" id="UP000654345">
    <property type="component" value="Unassembled WGS sequence"/>
</dbReference>
<keyword evidence="2" id="KW-1185">Reference proteome</keyword>
<proteinExistence type="predicted"/>
<accession>A0ABQ3V6W2</accession>
<sequence>MQLEQRDENIQDTPLHATLFDQHGKAILGYLRLHTPSLEDAEDLMLEVFIAALEKESLPILSPGEQLAWLRKVA</sequence>
<evidence type="ECO:0000313" key="2">
    <source>
        <dbReference type="Proteomes" id="UP000654345"/>
    </source>
</evidence>
<protein>
    <recommendedName>
        <fullName evidence="3">RNA polymerase sigma-70 region 2 domain-containing protein</fullName>
    </recommendedName>
</protein>
<dbReference type="RefSeq" id="WP_201376996.1">
    <property type="nucleotide sequence ID" value="NZ_BNJG01000008.1"/>
</dbReference>
<gene>
    <name evidence="1" type="ORF">KSB_94560</name>
</gene>
<name>A0ABQ3V6W2_9CHLR</name>